<keyword evidence="2" id="KW-0732">Signal</keyword>
<name>A0A1H7IVZ1_9PROT</name>
<reference evidence="3 4" key="1">
    <citation type="submission" date="2016-10" db="EMBL/GenBank/DDBJ databases">
        <authorList>
            <person name="de Groot N.N."/>
        </authorList>
    </citation>
    <scope>NUCLEOTIDE SEQUENCE [LARGE SCALE GENOMIC DNA]</scope>
    <source>
        <strain evidence="3 4">Nv1</strain>
    </source>
</reference>
<accession>A0A1H7IVZ1</accession>
<organism evidence="3 4">
    <name type="scientific">Nitrosovibrio tenuis</name>
    <dbReference type="NCBI Taxonomy" id="1233"/>
    <lineage>
        <taxon>Bacteria</taxon>
        <taxon>Pseudomonadati</taxon>
        <taxon>Pseudomonadota</taxon>
        <taxon>Betaproteobacteria</taxon>
        <taxon>Nitrosomonadales</taxon>
        <taxon>Nitrosomonadaceae</taxon>
        <taxon>Nitrosovibrio</taxon>
    </lineage>
</organism>
<sequence length="118" mass="13407">MTSRIFLILLATVGLLASCAHIEPHPMDMTSAIRNAKSGADHYALARHYEDAAKSMQAKADQQKKMLTEYQDHGYYYGRQTEDLIEHSQALARVYEEAANANMNLAHYHRRLADDVKQ</sequence>
<dbReference type="PROSITE" id="PS51257">
    <property type="entry name" value="PROKAR_LIPOPROTEIN"/>
    <property type="match status" value="1"/>
</dbReference>
<evidence type="ECO:0000256" key="1">
    <source>
        <dbReference type="SAM" id="Coils"/>
    </source>
</evidence>
<dbReference type="Proteomes" id="UP000198620">
    <property type="component" value="Unassembled WGS sequence"/>
</dbReference>
<dbReference type="OrthoDB" id="8562383at2"/>
<gene>
    <name evidence="3" type="ORF">SAMN05216387_102317</name>
</gene>
<evidence type="ECO:0000313" key="3">
    <source>
        <dbReference type="EMBL" id="SEK66683.1"/>
    </source>
</evidence>
<dbReference type="RefSeq" id="WP_090827428.1">
    <property type="nucleotide sequence ID" value="NZ_FOBH01000002.1"/>
</dbReference>
<evidence type="ECO:0008006" key="5">
    <source>
        <dbReference type="Google" id="ProtNLM"/>
    </source>
</evidence>
<feature type="coiled-coil region" evidence="1">
    <location>
        <begin position="46"/>
        <end position="73"/>
    </location>
</feature>
<feature type="chain" id="PRO_5011731730" description="DUF4398 domain-containing protein" evidence="2">
    <location>
        <begin position="23"/>
        <end position="118"/>
    </location>
</feature>
<dbReference type="AlphaFoldDB" id="A0A1H7IVZ1"/>
<proteinExistence type="predicted"/>
<feature type="signal peptide" evidence="2">
    <location>
        <begin position="1"/>
        <end position="22"/>
    </location>
</feature>
<keyword evidence="4" id="KW-1185">Reference proteome</keyword>
<evidence type="ECO:0000313" key="4">
    <source>
        <dbReference type="Proteomes" id="UP000198620"/>
    </source>
</evidence>
<keyword evidence="1" id="KW-0175">Coiled coil</keyword>
<evidence type="ECO:0000256" key="2">
    <source>
        <dbReference type="SAM" id="SignalP"/>
    </source>
</evidence>
<protein>
    <recommendedName>
        <fullName evidence="5">DUF4398 domain-containing protein</fullName>
    </recommendedName>
</protein>
<dbReference type="EMBL" id="FOBH01000002">
    <property type="protein sequence ID" value="SEK66683.1"/>
    <property type="molecule type" value="Genomic_DNA"/>
</dbReference>